<organism evidence="1">
    <name type="scientific">marine sediment metagenome</name>
    <dbReference type="NCBI Taxonomy" id="412755"/>
    <lineage>
        <taxon>unclassified sequences</taxon>
        <taxon>metagenomes</taxon>
        <taxon>ecological metagenomes</taxon>
    </lineage>
</organism>
<proteinExistence type="predicted"/>
<sequence length="234" mass="27645">MKMTKELQENDISPNEFAETLIEITELVNKLNNESNDEDVRCILRLLPENSRTFRNASFNTIRQNTPLPINEIREMYNEEHPPPEVENDATGRILSINEELDKLRKQYRNYDYLKYDNKIIKITDSEIYLKFRSKPDSNKWYSVVISKFNLKIISKCIDKDDNTYYTFTANKSIYRNYSIMEFLKKREGAIVKKTAGLEVIKHIFGEKGKNVPSKKAKQTFGFKNGWWVSFEDK</sequence>
<comment type="caution">
    <text evidence="1">The sequence shown here is derived from an EMBL/GenBank/DDBJ whole genome shotgun (WGS) entry which is preliminary data.</text>
</comment>
<dbReference type="AlphaFoldDB" id="A0A0F9UED8"/>
<evidence type="ECO:0000313" key="1">
    <source>
        <dbReference type="EMBL" id="KKN59606.1"/>
    </source>
</evidence>
<gene>
    <name evidence="1" type="ORF">LCGC14_0540030</name>
</gene>
<accession>A0A0F9UED8</accession>
<protein>
    <submittedName>
        <fullName evidence="1">Uncharacterized protein</fullName>
    </submittedName>
</protein>
<dbReference type="EMBL" id="LAZR01000720">
    <property type="protein sequence ID" value="KKN59606.1"/>
    <property type="molecule type" value="Genomic_DNA"/>
</dbReference>
<name>A0A0F9UED8_9ZZZZ</name>
<reference evidence="1" key="1">
    <citation type="journal article" date="2015" name="Nature">
        <title>Complex archaea that bridge the gap between prokaryotes and eukaryotes.</title>
        <authorList>
            <person name="Spang A."/>
            <person name="Saw J.H."/>
            <person name="Jorgensen S.L."/>
            <person name="Zaremba-Niedzwiedzka K."/>
            <person name="Martijn J."/>
            <person name="Lind A.E."/>
            <person name="van Eijk R."/>
            <person name="Schleper C."/>
            <person name="Guy L."/>
            <person name="Ettema T.J."/>
        </authorList>
    </citation>
    <scope>NUCLEOTIDE SEQUENCE</scope>
</reference>